<dbReference type="Proteomes" id="UP001239397">
    <property type="component" value="Chromosome"/>
</dbReference>
<accession>A0A9Y2NIM3</accession>
<dbReference type="AlphaFoldDB" id="A0A9Y2NIM3"/>
<organism evidence="2 3">
    <name type="scientific">Amycolatopsis mongoliensis</name>
    <dbReference type="NCBI Taxonomy" id="715475"/>
    <lineage>
        <taxon>Bacteria</taxon>
        <taxon>Bacillati</taxon>
        <taxon>Actinomycetota</taxon>
        <taxon>Actinomycetes</taxon>
        <taxon>Pseudonocardiales</taxon>
        <taxon>Pseudonocardiaceae</taxon>
        <taxon>Amycolatopsis</taxon>
    </lineage>
</organism>
<feature type="transmembrane region" description="Helical" evidence="1">
    <location>
        <begin position="69"/>
        <end position="88"/>
    </location>
</feature>
<sequence>MTRRAKGHRALVPAVVFVASAALVVWSAHEERQSTATALLVTGFAVIGVVLWAIAWVRDAWGPRTGHVPPALSLVGLFFLAVGGPALVTDVVLAHRGTPTEVEVARVSPFPDGGDYPLVLPGGSTPVRGDLRDDGGLAAGERLTVLADRGRFVRPMLPEDVDPAFPALYVLTGAGLLAAAGLRSGFPLTRANA</sequence>
<gene>
    <name evidence="2" type="ORF">QRX60_04270</name>
</gene>
<evidence type="ECO:0000256" key="1">
    <source>
        <dbReference type="SAM" id="Phobius"/>
    </source>
</evidence>
<keyword evidence="1" id="KW-1133">Transmembrane helix</keyword>
<name>A0A9Y2NIM3_9PSEU</name>
<dbReference type="RefSeq" id="WP_285999490.1">
    <property type="nucleotide sequence ID" value="NZ_CP127295.1"/>
</dbReference>
<keyword evidence="1" id="KW-0812">Transmembrane</keyword>
<feature type="transmembrane region" description="Helical" evidence="1">
    <location>
        <begin position="164"/>
        <end position="182"/>
    </location>
</feature>
<dbReference type="KEGG" id="amog:QRX60_04270"/>
<proteinExistence type="predicted"/>
<keyword evidence="3" id="KW-1185">Reference proteome</keyword>
<protein>
    <submittedName>
        <fullName evidence="2">Uncharacterized protein</fullName>
    </submittedName>
</protein>
<dbReference type="EMBL" id="CP127295">
    <property type="protein sequence ID" value="WIY03089.1"/>
    <property type="molecule type" value="Genomic_DNA"/>
</dbReference>
<keyword evidence="1" id="KW-0472">Membrane</keyword>
<evidence type="ECO:0000313" key="2">
    <source>
        <dbReference type="EMBL" id="WIY03089.1"/>
    </source>
</evidence>
<evidence type="ECO:0000313" key="3">
    <source>
        <dbReference type="Proteomes" id="UP001239397"/>
    </source>
</evidence>
<feature type="transmembrane region" description="Helical" evidence="1">
    <location>
        <begin position="37"/>
        <end position="57"/>
    </location>
</feature>
<reference evidence="2 3" key="1">
    <citation type="submission" date="2023-06" db="EMBL/GenBank/DDBJ databases">
        <authorList>
            <person name="Oyuntsetseg B."/>
            <person name="Kim S.B."/>
        </authorList>
    </citation>
    <scope>NUCLEOTIDE SEQUENCE [LARGE SCALE GENOMIC DNA]</scope>
    <source>
        <strain evidence="2 3">4-36</strain>
    </source>
</reference>